<dbReference type="SUPFAM" id="SSF53098">
    <property type="entry name" value="Ribonuclease H-like"/>
    <property type="match status" value="1"/>
</dbReference>
<evidence type="ECO:0000313" key="3">
    <source>
        <dbReference type="Proteomes" id="UP000275456"/>
    </source>
</evidence>
<dbReference type="Proteomes" id="UP000275456">
    <property type="component" value="Unassembled WGS sequence"/>
</dbReference>
<dbReference type="Gene3D" id="3.30.420.10">
    <property type="entry name" value="Ribonuclease H-like superfamily/Ribonuclease H"/>
    <property type="match status" value="1"/>
</dbReference>
<dbReference type="InterPro" id="IPR012337">
    <property type="entry name" value="RNaseH-like_sf"/>
</dbReference>
<sequence>MTGVLAAGAAAGGVGALWETGRMALDFTAIDFETANGNAASACAVGLVKVRDGLVVDRFSTLIRPTAPYDEFWEWNTRIHGIFAHQVLDAPDWVETQRQILEFGGDDVYVAHNAGFDRGVMRAAAKAARLPVPDMRWTDSLRIARKTFALESYRLPVAALAAGFDDFRHHDAAGDAEACAAIVIGAAKRHELDELGDLVARCMSAVHEIGERHEELRELEAARRNAQRERPWWQ</sequence>
<dbReference type="GO" id="GO:0003676">
    <property type="term" value="F:nucleic acid binding"/>
    <property type="evidence" value="ECO:0007669"/>
    <property type="project" value="InterPro"/>
</dbReference>
<dbReference type="InterPro" id="IPR036397">
    <property type="entry name" value="RNaseH_sf"/>
</dbReference>
<dbReference type="PANTHER" id="PTHR30231">
    <property type="entry name" value="DNA POLYMERASE III SUBUNIT EPSILON"/>
    <property type="match status" value="1"/>
</dbReference>
<dbReference type="GO" id="GO:0008408">
    <property type="term" value="F:3'-5' exonuclease activity"/>
    <property type="evidence" value="ECO:0007669"/>
    <property type="project" value="TreeGrafter"/>
</dbReference>
<dbReference type="Pfam" id="PF00929">
    <property type="entry name" value="RNase_T"/>
    <property type="match status" value="1"/>
</dbReference>
<evidence type="ECO:0000313" key="2">
    <source>
        <dbReference type="EMBL" id="ROR66368.1"/>
    </source>
</evidence>
<dbReference type="EMBL" id="RKHJ01000001">
    <property type="protein sequence ID" value="ROR66368.1"/>
    <property type="molecule type" value="Genomic_DNA"/>
</dbReference>
<protein>
    <submittedName>
        <fullName evidence="2">DNA polymerase-3 subunit epsilon</fullName>
    </submittedName>
</protein>
<dbReference type="InterPro" id="IPR013520">
    <property type="entry name" value="Ribonucl_H"/>
</dbReference>
<comment type="caution">
    <text evidence="2">The sequence shown here is derived from an EMBL/GenBank/DDBJ whole genome shotgun (WGS) entry which is preliminary data.</text>
</comment>
<keyword evidence="3" id="KW-1185">Reference proteome</keyword>
<proteinExistence type="predicted"/>
<accession>A0A3N2ATW8</accession>
<dbReference type="GO" id="GO:0005829">
    <property type="term" value="C:cytosol"/>
    <property type="evidence" value="ECO:0007669"/>
    <property type="project" value="TreeGrafter"/>
</dbReference>
<dbReference type="AlphaFoldDB" id="A0A3N2ATW8"/>
<dbReference type="PANTHER" id="PTHR30231:SF42">
    <property type="entry name" value="EXONUCLEASE"/>
    <property type="match status" value="1"/>
</dbReference>
<dbReference type="SMART" id="SM00479">
    <property type="entry name" value="EXOIII"/>
    <property type="match status" value="1"/>
</dbReference>
<organism evidence="2 3">
    <name type="scientific">Agrococcus jenensis</name>
    <dbReference type="NCBI Taxonomy" id="46353"/>
    <lineage>
        <taxon>Bacteria</taxon>
        <taxon>Bacillati</taxon>
        <taxon>Actinomycetota</taxon>
        <taxon>Actinomycetes</taxon>
        <taxon>Micrococcales</taxon>
        <taxon>Microbacteriaceae</taxon>
        <taxon>Agrococcus</taxon>
    </lineage>
</organism>
<reference evidence="2 3" key="1">
    <citation type="submission" date="2018-11" db="EMBL/GenBank/DDBJ databases">
        <title>Sequencing the genomes of 1000 actinobacteria strains.</title>
        <authorList>
            <person name="Klenk H.-P."/>
        </authorList>
    </citation>
    <scope>NUCLEOTIDE SEQUENCE [LARGE SCALE GENOMIC DNA]</scope>
    <source>
        <strain evidence="2 3">DSM 9580</strain>
    </source>
</reference>
<gene>
    <name evidence="2" type="ORF">EDD26_1750</name>
</gene>
<name>A0A3N2ATW8_9MICO</name>
<evidence type="ECO:0000259" key="1">
    <source>
        <dbReference type="SMART" id="SM00479"/>
    </source>
</evidence>
<feature type="domain" description="Exonuclease" evidence="1">
    <location>
        <begin position="26"/>
        <end position="192"/>
    </location>
</feature>